<evidence type="ECO:0000313" key="10">
    <source>
        <dbReference type="Proteomes" id="UP000242875"/>
    </source>
</evidence>
<dbReference type="Gene3D" id="1.20.870.10">
    <property type="entry name" value="Son of sevenless (SoS) protein Chain: S domain 1"/>
    <property type="match status" value="1"/>
</dbReference>
<dbReference type="SMART" id="SM00326">
    <property type="entry name" value="SH3"/>
    <property type="match status" value="1"/>
</dbReference>
<evidence type="ECO:0000259" key="7">
    <source>
        <dbReference type="PROSITE" id="PS50009"/>
    </source>
</evidence>
<dbReference type="AlphaFoldDB" id="A0A261XT48"/>
<dbReference type="PANTHER" id="PTHR23113">
    <property type="entry name" value="GUANINE NUCLEOTIDE EXCHANGE FACTOR"/>
    <property type="match status" value="1"/>
</dbReference>
<dbReference type="CDD" id="cd11883">
    <property type="entry name" value="SH3_Sdc25"/>
    <property type="match status" value="1"/>
</dbReference>
<protein>
    <recommendedName>
        <fullName evidence="11">Ras GEF</fullName>
    </recommendedName>
</protein>
<dbReference type="InterPro" id="IPR056685">
    <property type="entry name" value="DUF7783"/>
</dbReference>
<dbReference type="InterPro" id="IPR036028">
    <property type="entry name" value="SH3-like_dom_sf"/>
</dbReference>
<dbReference type="PROSITE" id="PS50002">
    <property type="entry name" value="SH3"/>
    <property type="match status" value="1"/>
</dbReference>
<comment type="caution">
    <text evidence="9">The sequence shown here is derived from an EMBL/GenBank/DDBJ whole genome shotgun (WGS) entry which is preliminary data.</text>
</comment>
<evidence type="ECO:0000256" key="1">
    <source>
        <dbReference type="ARBA" id="ARBA00022443"/>
    </source>
</evidence>
<dbReference type="Pfam" id="PF00617">
    <property type="entry name" value="RasGEF"/>
    <property type="match status" value="1"/>
</dbReference>
<evidence type="ECO:0008006" key="11">
    <source>
        <dbReference type="Google" id="ProtNLM"/>
    </source>
</evidence>
<feature type="region of interest" description="Disordered" evidence="5">
    <location>
        <begin position="605"/>
        <end position="625"/>
    </location>
</feature>
<dbReference type="OrthoDB" id="546434at2759"/>
<accession>A0A261XT48</accession>
<gene>
    <name evidence="9" type="ORF">BZG36_05501</name>
</gene>
<feature type="compositionally biased region" description="Polar residues" evidence="5">
    <location>
        <begin position="129"/>
        <end position="157"/>
    </location>
</feature>
<evidence type="ECO:0000256" key="3">
    <source>
        <dbReference type="PROSITE-ProRule" id="PRU00168"/>
    </source>
</evidence>
<dbReference type="Pfam" id="PF00018">
    <property type="entry name" value="SH3_1"/>
    <property type="match status" value="1"/>
</dbReference>
<dbReference type="Gene3D" id="1.10.840.10">
    <property type="entry name" value="Ras guanine-nucleotide exchange factors catalytic domain"/>
    <property type="match status" value="1"/>
</dbReference>
<dbReference type="InterPro" id="IPR001895">
    <property type="entry name" value="RASGEF_cat_dom"/>
</dbReference>
<feature type="domain" description="N-terminal Ras-GEF" evidence="8">
    <location>
        <begin position="674"/>
        <end position="804"/>
    </location>
</feature>
<evidence type="ECO:0000259" key="8">
    <source>
        <dbReference type="PROSITE" id="PS50212"/>
    </source>
</evidence>
<sequence length="1092" mass="122095">MAEVAIECRVRALYDFTSTDPSALNFYEGDVIEVLGKLDSGWWDGLCHGSRGWFPSNYVTLLSENDDIGANSDQITQNDDFEAGTEVHRGALALLDDGLPMPSPLEVLNAAQGGSTLSDHEEVDIPDYSSVTDGISHGLGTTSSRRMSESTLNDTNDNISSYAASSIQQTDDDDEFHNAAENFLSSMPDHQCSTTSSPCMSPRSDRGHPTHARHRSLSWANLDDNPTWATFRTTVSTLTMALRHSIQEEDRSEYLPQCDLLVDAIQSALFTSGMTDKDSVYFRASYSLKTTHRALLAALARMILSARLAASDFASDNATAKLEEDIQEVAIQAREFSRAAEELQVNIHKIDPSLLSTTTDFVLSEKVAATSPRNSITSNTSSRQSGRRPDKSHPTKELIEQGQVYVQDIQNSLSLLNDSVVVAIQENQSGHEGLDTNSSETSPIANIVARFRAVVEVVNAYKVTVDDVTLLEDSADLVGYRTAMQDLTNGIGHLFNAIQMFSVMQAADGTVAKFQHYRSVIEEASSKLLVILQRVHANSDPKEHPQDEKAAPNAAELSQTKSTLDDNFIESDIHGKASTTHLRSDSVSSIQRSINSAEVSILSRSTTSQSAISTEMPSPTSPSKNEKLKRFFAPNMFISQALSSDGTPAVPENVPWFLESEYNPAKSTDIVLLKDGSVRGGTLEALVEKLTSHNTLDSNFVTTFMLTFRSFCTNVDLLEHLKRRYTMKPPGSLTEEQLEIWIEKKLKLVRLRVSNVLKNWLESYYNEDTDQHILPDIQTFCTDTMRETMPAAAAQILKLVDKRQGHGEIALKKMVLNVNSPPPIPLLPRNLKRLRLLDIDVLELSRQLTILDSRLFNQIRPFECLSKAWSKDDSHLNAKHVKMAIRYCNQLTAWVSDSILSQSDIRKRVVILKHWIHVAERCRTLHNFNSCMAILAAFDSSSIGRLRRTWDLVGSKYMQSYQSLRKLMGANRNFTEYRDIIHSVNPPCIPFLGIYLQDFTFIEDGNKDMLKASSNLINFAKRAKVAEVIREIQRYQNVPYLLVPIPEVQAFIANHLTHSRDETALYNLSLELEPKEREEEKISRLLQESGFM</sequence>
<dbReference type="GO" id="GO:0005085">
    <property type="term" value="F:guanyl-nucleotide exchange factor activity"/>
    <property type="evidence" value="ECO:0007669"/>
    <property type="project" value="UniProtKB-KW"/>
</dbReference>
<proteinExistence type="predicted"/>
<evidence type="ECO:0000256" key="4">
    <source>
        <dbReference type="PROSITE-ProRule" id="PRU00192"/>
    </source>
</evidence>
<keyword evidence="2 3" id="KW-0344">Guanine-nucleotide releasing factor</keyword>
<keyword evidence="1 4" id="KW-0728">SH3 domain</keyword>
<dbReference type="PANTHER" id="PTHR23113:SF368">
    <property type="entry name" value="CELL DIVISION CONTROL PROTEIN 25"/>
    <property type="match status" value="1"/>
</dbReference>
<feature type="domain" description="Ras-GEF" evidence="7">
    <location>
        <begin position="840"/>
        <end position="1075"/>
    </location>
</feature>
<dbReference type="Pfam" id="PF00618">
    <property type="entry name" value="RasGEF_N"/>
    <property type="match status" value="1"/>
</dbReference>
<evidence type="ECO:0000313" key="9">
    <source>
        <dbReference type="EMBL" id="OZJ01532.1"/>
    </source>
</evidence>
<feature type="compositionally biased region" description="Polar residues" evidence="5">
    <location>
        <begin position="372"/>
        <end position="384"/>
    </location>
</feature>
<dbReference type="GO" id="GO:0005886">
    <property type="term" value="C:plasma membrane"/>
    <property type="evidence" value="ECO:0007669"/>
    <property type="project" value="TreeGrafter"/>
</dbReference>
<dbReference type="FunFam" id="2.30.30.40:FF:000072">
    <property type="entry name" value="Unconventional Myosin IB"/>
    <property type="match status" value="1"/>
</dbReference>
<feature type="region of interest" description="Disordered" evidence="5">
    <location>
        <begin position="187"/>
        <end position="211"/>
    </location>
</feature>
<dbReference type="PRINTS" id="PR00499">
    <property type="entry name" value="P67PHOX"/>
</dbReference>
<dbReference type="SUPFAM" id="SSF48366">
    <property type="entry name" value="Ras GEF"/>
    <property type="match status" value="1"/>
</dbReference>
<dbReference type="SMART" id="SM00229">
    <property type="entry name" value="RasGEFN"/>
    <property type="match status" value="1"/>
</dbReference>
<reference evidence="9 10" key="1">
    <citation type="journal article" date="2017" name="Mycologia">
        <title>Bifiguratus adelaidae, gen. et sp. nov., a new member of Mucoromycotina in endophytic and soil-dwelling habitats.</title>
        <authorList>
            <person name="Torres-Cruz T.J."/>
            <person name="Billingsley Tobias T.L."/>
            <person name="Almatruk M."/>
            <person name="Hesse C."/>
            <person name="Kuske C.R."/>
            <person name="Desiro A."/>
            <person name="Benucci G.M."/>
            <person name="Bonito G."/>
            <person name="Stajich J.E."/>
            <person name="Dunlap C."/>
            <person name="Arnold A.E."/>
            <person name="Porras-Alfaro A."/>
        </authorList>
    </citation>
    <scope>NUCLEOTIDE SEQUENCE [LARGE SCALE GENOMIC DNA]</scope>
    <source>
        <strain evidence="9 10">AZ0501</strain>
    </source>
</reference>
<dbReference type="SMART" id="SM00147">
    <property type="entry name" value="RasGEF"/>
    <property type="match status" value="1"/>
</dbReference>
<feature type="compositionally biased region" description="Basic and acidic residues" evidence="5">
    <location>
        <begin position="538"/>
        <end position="550"/>
    </location>
</feature>
<feature type="region of interest" description="Disordered" evidence="5">
    <location>
        <begin position="128"/>
        <end position="157"/>
    </location>
</feature>
<dbReference type="PRINTS" id="PR00452">
    <property type="entry name" value="SH3DOMAIN"/>
</dbReference>
<dbReference type="PROSITE" id="PS50009">
    <property type="entry name" value="RASGEF_CAT"/>
    <property type="match status" value="1"/>
</dbReference>
<dbReference type="InterPro" id="IPR000651">
    <property type="entry name" value="Ras-like_Gua-exchang_fac_N"/>
</dbReference>
<feature type="domain" description="SH3" evidence="6">
    <location>
        <begin position="5"/>
        <end position="64"/>
    </location>
</feature>
<dbReference type="PROSITE" id="PS50212">
    <property type="entry name" value="RASGEF_NTER"/>
    <property type="match status" value="1"/>
</dbReference>
<dbReference type="InterPro" id="IPR036964">
    <property type="entry name" value="RASGEF_cat_dom_sf"/>
</dbReference>
<dbReference type="Gene3D" id="2.30.30.40">
    <property type="entry name" value="SH3 Domains"/>
    <property type="match status" value="1"/>
</dbReference>
<dbReference type="GO" id="GO:0007265">
    <property type="term" value="P:Ras protein signal transduction"/>
    <property type="evidence" value="ECO:0007669"/>
    <property type="project" value="TreeGrafter"/>
</dbReference>
<organism evidence="9 10">
    <name type="scientific">Bifiguratus adelaidae</name>
    <dbReference type="NCBI Taxonomy" id="1938954"/>
    <lineage>
        <taxon>Eukaryota</taxon>
        <taxon>Fungi</taxon>
        <taxon>Fungi incertae sedis</taxon>
        <taxon>Mucoromycota</taxon>
        <taxon>Mucoromycotina</taxon>
        <taxon>Endogonomycetes</taxon>
        <taxon>Endogonales</taxon>
        <taxon>Endogonales incertae sedis</taxon>
        <taxon>Bifiguratus</taxon>
    </lineage>
</organism>
<feature type="region of interest" description="Disordered" evidence="5">
    <location>
        <begin position="372"/>
        <end position="395"/>
    </location>
</feature>
<dbReference type="InterPro" id="IPR001452">
    <property type="entry name" value="SH3_domain"/>
</dbReference>
<feature type="region of interest" description="Disordered" evidence="5">
    <location>
        <begin position="538"/>
        <end position="557"/>
    </location>
</feature>
<evidence type="ECO:0000259" key="6">
    <source>
        <dbReference type="PROSITE" id="PS50002"/>
    </source>
</evidence>
<keyword evidence="10" id="KW-1185">Reference proteome</keyword>
<evidence type="ECO:0000256" key="2">
    <source>
        <dbReference type="ARBA" id="ARBA00022658"/>
    </source>
</evidence>
<evidence type="ECO:0000256" key="5">
    <source>
        <dbReference type="SAM" id="MobiDB-lite"/>
    </source>
</evidence>
<dbReference type="CDD" id="cd00155">
    <property type="entry name" value="RasGEF"/>
    <property type="match status" value="1"/>
</dbReference>
<dbReference type="Pfam" id="PF25006">
    <property type="entry name" value="DUF7783"/>
    <property type="match status" value="1"/>
</dbReference>
<feature type="compositionally biased region" description="Polar residues" evidence="5">
    <location>
        <begin position="605"/>
        <end position="623"/>
    </location>
</feature>
<dbReference type="CDD" id="cd06224">
    <property type="entry name" value="REM"/>
    <property type="match status" value="1"/>
</dbReference>
<dbReference type="EMBL" id="MVBO01000315">
    <property type="protein sequence ID" value="OZJ01532.1"/>
    <property type="molecule type" value="Genomic_DNA"/>
</dbReference>
<dbReference type="InterPro" id="IPR008937">
    <property type="entry name" value="Ras-like_GEF"/>
</dbReference>
<dbReference type="InterPro" id="IPR023578">
    <property type="entry name" value="Ras_GEF_dom_sf"/>
</dbReference>
<dbReference type="SUPFAM" id="SSF50044">
    <property type="entry name" value="SH3-domain"/>
    <property type="match status" value="1"/>
</dbReference>
<name>A0A261XT48_9FUNG</name>
<dbReference type="Proteomes" id="UP000242875">
    <property type="component" value="Unassembled WGS sequence"/>
</dbReference>